<proteinExistence type="predicted"/>
<accession>A0A0M0HLS7</accession>
<dbReference type="NCBIfam" id="TIGR02999">
    <property type="entry name" value="Sig-70_X6"/>
    <property type="match status" value="1"/>
</dbReference>
<organism evidence="2 3">
    <name type="scientific">Vibrio nereis</name>
    <dbReference type="NCBI Taxonomy" id="693"/>
    <lineage>
        <taxon>Bacteria</taxon>
        <taxon>Pseudomonadati</taxon>
        <taxon>Pseudomonadota</taxon>
        <taxon>Gammaproteobacteria</taxon>
        <taxon>Vibrionales</taxon>
        <taxon>Vibrionaceae</taxon>
        <taxon>Vibrio</taxon>
    </lineage>
</organism>
<comment type="caution">
    <text evidence="2">The sequence shown here is derived from an EMBL/GenBank/DDBJ whole genome shotgun (WGS) entry which is preliminary data.</text>
</comment>
<dbReference type="GO" id="GO:0003700">
    <property type="term" value="F:DNA-binding transcription factor activity"/>
    <property type="evidence" value="ECO:0007669"/>
    <property type="project" value="InterPro"/>
</dbReference>
<reference evidence="3" key="1">
    <citation type="submission" date="2015-08" db="EMBL/GenBank/DDBJ databases">
        <title>Vibrio galatheae sp. nov., a novel member of the Vibrionaceae family isolated from the Solomon Islands.</title>
        <authorList>
            <person name="Giubergia S."/>
            <person name="Machado H."/>
            <person name="Mateiu R.V."/>
            <person name="Gram L."/>
        </authorList>
    </citation>
    <scope>NUCLEOTIDE SEQUENCE [LARGE SCALE GENOMIC DNA]</scope>
    <source>
        <strain evidence="3">DSM 19584</strain>
    </source>
</reference>
<dbReference type="STRING" id="693.AKJ17_12730"/>
<dbReference type="RefSeq" id="WP_053396202.1">
    <property type="nucleotide sequence ID" value="NZ_LHPJ01000009.1"/>
</dbReference>
<dbReference type="NCBIfam" id="TIGR02937">
    <property type="entry name" value="sigma70-ECF"/>
    <property type="match status" value="1"/>
</dbReference>
<dbReference type="PATRIC" id="fig|693.5.peg.2608"/>
<sequence>MGSLSSLTHIIHQWQSGDKQAENQLYQFAYLQLRKIAQQERERSAKKYGNENKVLSDSVNSTTALIHEAYLKMSGSDLGDVNSQKEFYLMASKVMRQILIDNARAHQAQKRQQRETNDPSGEQSFEQLLILDKALDSFSVRYPRQSNALKLKYLMGLKNQEISQLLECSSSLIEKDLKFSRSWLQSRIAS</sequence>
<feature type="domain" description="RNA polymerase sigma-70 ECF-like HTH" evidence="1">
    <location>
        <begin position="5"/>
        <end position="187"/>
    </location>
</feature>
<keyword evidence="3" id="KW-1185">Reference proteome</keyword>
<dbReference type="Pfam" id="PF07638">
    <property type="entry name" value="Sigma70_ECF"/>
    <property type="match status" value="1"/>
</dbReference>
<evidence type="ECO:0000313" key="3">
    <source>
        <dbReference type="Proteomes" id="UP000037515"/>
    </source>
</evidence>
<dbReference type="OrthoDB" id="128473at2"/>
<evidence type="ECO:0000313" key="2">
    <source>
        <dbReference type="EMBL" id="KOO02971.1"/>
    </source>
</evidence>
<dbReference type="AlphaFoldDB" id="A0A0M0HLS7"/>
<dbReference type="GO" id="GO:0006352">
    <property type="term" value="P:DNA-templated transcription initiation"/>
    <property type="evidence" value="ECO:0007669"/>
    <property type="project" value="InterPro"/>
</dbReference>
<dbReference type="InterPro" id="IPR053812">
    <property type="entry name" value="HTH_Sigma70_ECF-like"/>
</dbReference>
<dbReference type="InterPro" id="IPR011517">
    <property type="entry name" value="RNA_pol_sigma70_ECF-like"/>
</dbReference>
<dbReference type="EMBL" id="LHPJ01000009">
    <property type="protein sequence ID" value="KOO02971.1"/>
    <property type="molecule type" value="Genomic_DNA"/>
</dbReference>
<protein>
    <submittedName>
        <fullName evidence="2">RNA polymerase subunit sigma</fullName>
    </submittedName>
</protein>
<dbReference type="SUPFAM" id="SSF88659">
    <property type="entry name" value="Sigma3 and sigma4 domains of RNA polymerase sigma factors"/>
    <property type="match status" value="1"/>
</dbReference>
<evidence type="ECO:0000259" key="1">
    <source>
        <dbReference type="Pfam" id="PF07638"/>
    </source>
</evidence>
<name>A0A0M0HLS7_VIBNE</name>
<dbReference type="InterPro" id="IPR014284">
    <property type="entry name" value="RNA_pol_sigma-70_dom"/>
</dbReference>
<dbReference type="InterPro" id="IPR013324">
    <property type="entry name" value="RNA_pol_sigma_r3/r4-like"/>
</dbReference>
<gene>
    <name evidence="2" type="ORF">AKJ17_12730</name>
</gene>
<dbReference type="Proteomes" id="UP000037515">
    <property type="component" value="Unassembled WGS sequence"/>
</dbReference>
<dbReference type="InterPro" id="IPR036388">
    <property type="entry name" value="WH-like_DNA-bd_sf"/>
</dbReference>
<dbReference type="Gene3D" id="1.10.10.10">
    <property type="entry name" value="Winged helix-like DNA-binding domain superfamily/Winged helix DNA-binding domain"/>
    <property type="match status" value="1"/>
</dbReference>